<protein>
    <recommendedName>
        <fullName evidence="1">Cyclophilin-like domain-containing protein</fullName>
    </recommendedName>
</protein>
<evidence type="ECO:0000313" key="2">
    <source>
        <dbReference type="EMBL" id="HJC23941.1"/>
    </source>
</evidence>
<dbReference type="InterPro" id="IPR041183">
    <property type="entry name" value="Cyclophilin-like"/>
</dbReference>
<sequence length="122" mass="13530">MKTKRNEMITMEVNGTAIWIELVPGSSSEALKELLKNGPLTIPMKDYAHMEKFGSLGTVLPRNDRHITTKAGDVILSEGNLLVIYYAPNTWNFTRLGRVTNLNEADLKRVLGKGDITATLSL</sequence>
<reference evidence="2" key="2">
    <citation type="submission" date="2021-04" db="EMBL/GenBank/DDBJ databases">
        <authorList>
            <person name="Gilroy R."/>
        </authorList>
    </citation>
    <scope>NUCLEOTIDE SEQUENCE</scope>
    <source>
        <strain evidence="2">USAMLcec2-132</strain>
    </source>
</reference>
<dbReference type="AlphaFoldDB" id="A0A9D2SR88"/>
<accession>A0A9D2SR88</accession>
<gene>
    <name evidence="2" type="ORF">H9761_09570</name>
</gene>
<dbReference type="Proteomes" id="UP000823891">
    <property type="component" value="Unassembled WGS sequence"/>
</dbReference>
<organism evidence="2 3">
    <name type="scientific">Candidatus Eisenbergiella merdavium</name>
    <dbReference type="NCBI Taxonomy" id="2838551"/>
    <lineage>
        <taxon>Bacteria</taxon>
        <taxon>Bacillati</taxon>
        <taxon>Bacillota</taxon>
        <taxon>Clostridia</taxon>
        <taxon>Lachnospirales</taxon>
        <taxon>Lachnospiraceae</taxon>
        <taxon>Eisenbergiella</taxon>
    </lineage>
</organism>
<evidence type="ECO:0000259" key="1">
    <source>
        <dbReference type="Pfam" id="PF18050"/>
    </source>
</evidence>
<dbReference type="EMBL" id="DWWS01000033">
    <property type="protein sequence ID" value="HJC23941.1"/>
    <property type="molecule type" value="Genomic_DNA"/>
</dbReference>
<dbReference type="Pfam" id="PF18050">
    <property type="entry name" value="Cyclophil_like2"/>
    <property type="match status" value="1"/>
</dbReference>
<name>A0A9D2SR88_9FIRM</name>
<dbReference type="SUPFAM" id="SSF50891">
    <property type="entry name" value="Cyclophilin-like"/>
    <property type="match status" value="1"/>
</dbReference>
<comment type="caution">
    <text evidence="2">The sequence shown here is derived from an EMBL/GenBank/DDBJ whole genome shotgun (WGS) entry which is preliminary data.</text>
</comment>
<reference evidence="2" key="1">
    <citation type="journal article" date="2021" name="PeerJ">
        <title>Extensive microbial diversity within the chicken gut microbiome revealed by metagenomics and culture.</title>
        <authorList>
            <person name="Gilroy R."/>
            <person name="Ravi A."/>
            <person name="Getino M."/>
            <person name="Pursley I."/>
            <person name="Horton D.L."/>
            <person name="Alikhan N.F."/>
            <person name="Baker D."/>
            <person name="Gharbi K."/>
            <person name="Hall N."/>
            <person name="Watson M."/>
            <person name="Adriaenssens E.M."/>
            <person name="Foster-Nyarko E."/>
            <person name="Jarju S."/>
            <person name="Secka A."/>
            <person name="Antonio M."/>
            <person name="Oren A."/>
            <person name="Chaudhuri R.R."/>
            <person name="La Ragione R."/>
            <person name="Hildebrand F."/>
            <person name="Pallen M.J."/>
        </authorList>
    </citation>
    <scope>NUCLEOTIDE SEQUENCE</scope>
    <source>
        <strain evidence="2">USAMLcec2-132</strain>
    </source>
</reference>
<dbReference type="InterPro" id="IPR029000">
    <property type="entry name" value="Cyclophilin-like_dom_sf"/>
</dbReference>
<proteinExistence type="predicted"/>
<evidence type="ECO:0000313" key="3">
    <source>
        <dbReference type="Proteomes" id="UP000823891"/>
    </source>
</evidence>
<feature type="domain" description="Cyclophilin-like" evidence="1">
    <location>
        <begin position="11"/>
        <end position="120"/>
    </location>
</feature>